<protein>
    <submittedName>
        <fullName evidence="2">Uncharacterized protein</fullName>
    </submittedName>
</protein>
<evidence type="ECO:0000313" key="3">
    <source>
        <dbReference type="Proteomes" id="UP001211065"/>
    </source>
</evidence>
<feature type="region of interest" description="Disordered" evidence="1">
    <location>
        <begin position="83"/>
        <end position="135"/>
    </location>
</feature>
<evidence type="ECO:0000256" key="1">
    <source>
        <dbReference type="SAM" id="MobiDB-lite"/>
    </source>
</evidence>
<organism evidence="2 3">
    <name type="scientific">Clydaea vesicula</name>
    <dbReference type="NCBI Taxonomy" id="447962"/>
    <lineage>
        <taxon>Eukaryota</taxon>
        <taxon>Fungi</taxon>
        <taxon>Fungi incertae sedis</taxon>
        <taxon>Chytridiomycota</taxon>
        <taxon>Chytridiomycota incertae sedis</taxon>
        <taxon>Chytridiomycetes</taxon>
        <taxon>Lobulomycetales</taxon>
        <taxon>Lobulomycetaceae</taxon>
        <taxon>Clydaea</taxon>
    </lineage>
</organism>
<accession>A0AAD5U6M4</accession>
<feature type="compositionally biased region" description="Polar residues" evidence="1">
    <location>
        <begin position="83"/>
        <end position="111"/>
    </location>
</feature>
<dbReference type="Proteomes" id="UP001211065">
    <property type="component" value="Unassembled WGS sequence"/>
</dbReference>
<feature type="compositionally biased region" description="Low complexity" evidence="1">
    <location>
        <begin position="116"/>
        <end position="135"/>
    </location>
</feature>
<proteinExistence type="predicted"/>
<gene>
    <name evidence="2" type="ORF">HK099_005049</name>
</gene>
<dbReference type="AlphaFoldDB" id="A0AAD5U6M4"/>
<reference evidence="2" key="1">
    <citation type="submission" date="2020-05" db="EMBL/GenBank/DDBJ databases">
        <title>Phylogenomic resolution of chytrid fungi.</title>
        <authorList>
            <person name="Stajich J.E."/>
            <person name="Amses K."/>
            <person name="Simmons R."/>
            <person name="Seto K."/>
            <person name="Myers J."/>
            <person name="Bonds A."/>
            <person name="Quandt C.A."/>
            <person name="Barry K."/>
            <person name="Liu P."/>
            <person name="Grigoriev I."/>
            <person name="Longcore J.E."/>
            <person name="James T.Y."/>
        </authorList>
    </citation>
    <scope>NUCLEOTIDE SEQUENCE</scope>
    <source>
        <strain evidence="2">JEL0476</strain>
    </source>
</reference>
<evidence type="ECO:0000313" key="2">
    <source>
        <dbReference type="EMBL" id="KAJ3226341.1"/>
    </source>
</evidence>
<name>A0AAD5U6M4_9FUNG</name>
<comment type="caution">
    <text evidence="2">The sequence shown here is derived from an EMBL/GenBank/DDBJ whole genome shotgun (WGS) entry which is preliminary data.</text>
</comment>
<sequence length="156" mass="15980">MSVALSFTSADLTMDSLPFNSNLSKCGKDCIGSTIKSLPGAMLNPCDGAVASFFSTCLQQNECTNDSSSLKTLSNLCKEQASTKNASNNNGSGSLTNKDSVNSTIPNNNIPGSADAPNTTGANNSSTPANASSHSSKTYPAIICTTVVVLILSTLM</sequence>
<dbReference type="EMBL" id="JADGJW010000038">
    <property type="protein sequence ID" value="KAJ3226341.1"/>
    <property type="molecule type" value="Genomic_DNA"/>
</dbReference>
<keyword evidence="3" id="KW-1185">Reference proteome</keyword>